<protein>
    <submittedName>
        <fullName evidence="3">DNA-binding transcriptional regulator, ArsR family</fullName>
    </submittedName>
</protein>
<dbReference type="InterPro" id="IPR036388">
    <property type="entry name" value="WH-like_DNA-bd_sf"/>
</dbReference>
<dbReference type="SUPFAM" id="SSF46785">
    <property type="entry name" value="Winged helix' DNA-binding domain"/>
    <property type="match status" value="1"/>
</dbReference>
<reference evidence="4" key="1">
    <citation type="submission" date="2016-10" db="EMBL/GenBank/DDBJ databases">
        <authorList>
            <person name="Varghese N."/>
            <person name="Submissions S."/>
        </authorList>
    </citation>
    <scope>NUCLEOTIDE SEQUENCE [LARGE SCALE GENOMIC DNA]</scope>
    <source>
        <strain evidence="4">CGMCC 1.7739</strain>
    </source>
</reference>
<dbReference type="InterPro" id="IPR011991">
    <property type="entry name" value="ArsR-like_HTH"/>
</dbReference>
<sequence>MTGTNDSDGAPVNVERWGDTVTDDAPPTDQLFKVLANTTRRRTLWLLLDDPRTTVSELADTLVGWWATENAVVAPEDRERVATALFHVHLPILEDSGLVRFDSDDGEIRLSALSEPVRDLIRLGYRYEQVTGAP</sequence>
<evidence type="ECO:0000313" key="4">
    <source>
        <dbReference type="Proteomes" id="UP000198876"/>
    </source>
</evidence>
<dbReference type="Proteomes" id="UP000198876">
    <property type="component" value="Unassembled WGS sequence"/>
</dbReference>
<organism evidence="3 4">
    <name type="scientific">Halopelagius inordinatus</name>
    <dbReference type="NCBI Taxonomy" id="553467"/>
    <lineage>
        <taxon>Archaea</taxon>
        <taxon>Methanobacteriati</taxon>
        <taxon>Methanobacteriota</taxon>
        <taxon>Stenosarchaea group</taxon>
        <taxon>Halobacteria</taxon>
        <taxon>Halobacteriales</taxon>
        <taxon>Haloferacaceae</taxon>
    </lineage>
</organism>
<name>A0A1I2P407_9EURY</name>
<proteinExistence type="predicted"/>
<evidence type="ECO:0000256" key="1">
    <source>
        <dbReference type="SAM" id="MobiDB-lite"/>
    </source>
</evidence>
<keyword evidence="3" id="KW-0238">DNA-binding</keyword>
<dbReference type="AlphaFoldDB" id="A0A1I2P407"/>
<accession>A0A1I2P407</accession>
<feature type="domain" description="DUF7344" evidence="2">
    <location>
        <begin position="32"/>
        <end position="108"/>
    </location>
</feature>
<dbReference type="OrthoDB" id="247722at2157"/>
<dbReference type="STRING" id="553467.SAMN04488063_1365"/>
<dbReference type="InterPro" id="IPR055768">
    <property type="entry name" value="DUF7344"/>
</dbReference>
<dbReference type="CDD" id="cd00090">
    <property type="entry name" value="HTH_ARSR"/>
    <property type="match status" value="1"/>
</dbReference>
<dbReference type="EMBL" id="FOOQ01000001">
    <property type="protein sequence ID" value="SFG08191.1"/>
    <property type="molecule type" value="Genomic_DNA"/>
</dbReference>
<dbReference type="GO" id="GO:0003677">
    <property type="term" value="F:DNA binding"/>
    <property type="evidence" value="ECO:0007669"/>
    <property type="project" value="UniProtKB-KW"/>
</dbReference>
<dbReference type="Pfam" id="PF24035">
    <property type="entry name" value="DUF7344"/>
    <property type="match status" value="1"/>
</dbReference>
<keyword evidence="4" id="KW-1185">Reference proteome</keyword>
<evidence type="ECO:0000313" key="3">
    <source>
        <dbReference type="EMBL" id="SFG08191.1"/>
    </source>
</evidence>
<evidence type="ECO:0000259" key="2">
    <source>
        <dbReference type="Pfam" id="PF24035"/>
    </source>
</evidence>
<dbReference type="Gene3D" id="1.10.10.10">
    <property type="entry name" value="Winged helix-like DNA-binding domain superfamily/Winged helix DNA-binding domain"/>
    <property type="match status" value="1"/>
</dbReference>
<dbReference type="InterPro" id="IPR036390">
    <property type="entry name" value="WH_DNA-bd_sf"/>
</dbReference>
<gene>
    <name evidence="3" type="ORF">SAMN04488063_1365</name>
</gene>
<dbReference type="RefSeq" id="WP_092890231.1">
    <property type="nucleotide sequence ID" value="NZ_FOOQ01000001.1"/>
</dbReference>
<feature type="region of interest" description="Disordered" evidence="1">
    <location>
        <begin position="1"/>
        <end position="25"/>
    </location>
</feature>